<gene>
    <name evidence="3" type="ORF">F4562_002938</name>
</gene>
<feature type="transmembrane region" description="Helical" evidence="2">
    <location>
        <begin position="14"/>
        <end position="35"/>
    </location>
</feature>
<name>A0A7W9IGH8_9ACTN</name>
<keyword evidence="2" id="KW-0812">Transmembrane</keyword>
<keyword evidence="2" id="KW-0472">Membrane</keyword>
<keyword evidence="2" id="KW-1133">Transmembrane helix</keyword>
<evidence type="ECO:0000256" key="2">
    <source>
        <dbReference type="SAM" id="Phobius"/>
    </source>
</evidence>
<evidence type="ECO:0000313" key="4">
    <source>
        <dbReference type="Proteomes" id="UP000540685"/>
    </source>
</evidence>
<evidence type="ECO:0000313" key="3">
    <source>
        <dbReference type="EMBL" id="MBB5819876.1"/>
    </source>
</evidence>
<proteinExistence type="predicted"/>
<protein>
    <recommendedName>
        <fullName evidence="5">Capsular polysaccharide biosynthesis protein</fullName>
    </recommendedName>
</protein>
<organism evidence="3 4">
    <name type="scientific">Streptosporangium becharense</name>
    <dbReference type="NCBI Taxonomy" id="1816182"/>
    <lineage>
        <taxon>Bacteria</taxon>
        <taxon>Bacillati</taxon>
        <taxon>Actinomycetota</taxon>
        <taxon>Actinomycetes</taxon>
        <taxon>Streptosporangiales</taxon>
        <taxon>Streptosporangiaceae</taxon>
        <taxon>Streptosporangium</taxon>
    </lineage>
</organism>
<comment type="caution">
    <text evidence="3">The sequence shown here is derived from an EMBL/GenBank/DDBJ whole genome shotgun (WGS) entry which is preliminary data.</text>
</comment>
<feature type="transmembrane region" description="Helical" evidence="2">
    <location>
        <begin position="188"/>
        <end position="211"/>
    </location>
</feature>
<dbReference type="EMBL" id="JACHMP010000001">
    <property type="protein sequence ID" value="MBB5819876.1"/>
    <property type="molecule type" value="Genomic_DNA"/>
</dbReference>
<feature type="compositionally biased region" description="Pro residues" evidence="1">
    <location>
        <begin position="222"/>
        <end position="233"/>
    </location>
</feature>
<evidence type="ECO:0000256" key="1">
    <source>
        <dbReference type="SAM" id="MobiDB-lite"/>
    </source>
</evidence>
<dbReference type="RefSeq" id="WP_184537697.1">
    <property type="nucleotide sequence ID" value="NZ_JACHMP010000001.1"/>
</dbReference>
<keyword evidence="4" id="KW-1185">Reference proteome</keyword>
<dbReference type="AlphaFoldDB" id="A0A7W9IGH8"/>
<sequence length="271" mass="28303">MDFWGTVLVVFRRWYVFLPVFALSVAAAAGVYSTVPTTYVSSAVLILTTPATGGSLPANPDIPNGLSNPMLHFDHGLSVSASILIAAMGTPDMAAELGAAAGTGATFKVTNGGSNLESLATGPFLFVEGEGTTAADAQDMVRRVLARARTELEHRQQAVRAPRATYITTYEAVPPTTPVAQRGRRLRAVAAAAGLGLMASLWACFAVESVLHRRAARVRPPAVRPPAVRPPVRPSAVHPPVRPTDVHPPAADPPAVHPPASPPVTRPPAEG</sequence>
<accession>A0A7W9IGH8</accession>
<feature type="compositionally biased region" description="Pro residues" evidence="1">
    <location>
        <begin position="250"/>
        <end position="271"/>
    </location>
</feature>
<dbReference type="Proteomes" id="UP000540685">
    <property type="component" value="Unassembled WGS sequence"/>
</dbReference>
<reference evidence="3 4" key="1">
    <citation type="submission" date="2020-08" db="EMBL/GenBank/DDBJ databases">
        <title>Sequencing the genomes of 1000 actinobacteria strains.</title>
        <authorList>
            <person name="Klenk H.-P."/>
        </authorList>
    </citation>
    <scope>NUCLEOTIDE SEQUENCE [LARGE SCALE GENOMIC DNA]</scope>
    <source>
        <strain evidence="3 4">DSM 46887</strain>
    </source>
</reference>
<feature type="region of interest" description="Disordered" evidence="1">
    <location>
        <begin position="217"/>
        <end position="271"/>
    </location>
</feature>
<evidence type="ECO:0008006" key="5">
    <source>
        <dbReference type="Google" id="ProtNLM"/>
    </source>
</evidence>